<keyword evidence="2" id="KW-1185">Reference proteome</keyword>
<sequence>MPLPLHISILADLSIGVPTADTTPVSPSFRGASFLQVIDGGATSEH</sequence>
<dbReference type="Proteomes" id="UP001187192">
    <property type="component" value="Unassembled WGS sequence"/>
</dbReference>
<accession>A0AA88E5A3</accession>
<organism evidence="1 2">
    <name type="scientific">Ficus carica</name>
    <name type="common">Common fig</name>
    <dbReference type="NCBI Taxonomy" id="3494"/>
    <lineage>
        <taxon>Eukaryota</taxon>
        <taxon>Viridiplantae</taxon>
        <taxon>Streptophyta</taxon>
        <taxon>Embryophyta</taxon>
        <taxon>Tracheophyta</taxon>
        <taxon>Spermatophyta</taxon>
        <taxon>Magnoliopsida</taxon>
        <taxon>eudicotyledons</taxon>
        <taxon>Gunneridae</taxon>
        <taxon>Pentapetalae</taxon>
        <taxon>rosids</taxon>
        <taxon>fabids</taxon>
        <taxon>Rosales</taxon>
        <taxon>Moraceae</taxon>
        <taxon>Ficeae</taxon>
        <taxon>Ficus</taxon>
    </lineage>
</organism>
<dbReference type="EMBL" id="BTGU01000301">
    <property type="protein sequence ID" value="GMN66211.1"/>
    <property type="molecule type" value="Genomic_DNA"/>
</dbReference>
<dbReference type="AlphaFoldDB" id="A0AA88E5A3"/>
<proteinExistence type="predicted"/>
<protein>
    <submittedName>
        <fullName evidence="1">Uncharacterized protein</fullName>
    </submittedName>
</protein>
<evidence type="ECO:0000313" key="1">
    <source>
        <dbReference type="EMBL" id="GMN66211.1"/>
    </source>
</evidence>
<name>A0AA88E5A3_FICCA</name>
<evidence type="ECO:0000313" key="2">
    <source>
        <dbReference type="Proteomes" id="UP001187192"/>
    </source>
</evidence>
<reference evidence="1" key="1">
    <citation type="submission" date="2023-07" db="EMBL/GenBank/DDBJ databases">
        <title>draft genome sequence of fig (Ficus carica).</title>
        <authorList>
            <person name="Takahashi T."/>
            <person name="Nishimura K."/>
        </authorList>
    </citation>
    <scope>NUCLEOTIDE SEQUENCE</scope>
</reference>
<comment type="caution">
    <text evidence="1">The sequence shown here is derived from an EMBL/GenBank/DDBJ whole genome shotgun (WGS) entry which is preliminary data.</text>
</comment>
<gene>
    <name evidence="1" type="ORF">TIFTF001_035279</name>
</gene>